<accession>N1PRR6</accession>
<feature type="region of interest" description="Disordered" evidence="1">
    <location>
        <begin position="86"/>
        <end position="120"/>
    </location>
</feature>
<evidence type="ECO:0000256" key="1">
    <source>
        <dbReference type="SAM" id="MobiDB-lite"/>
    </source>
</evidence>
<evidence type="ECO:0000313" key="3">
    <source>
        <dbReference type="Proteomes" id="UP000016933"/>
    </source>
</evidence>
<reference evidence="2 3" key="2">
    <citation type="journal article" date="2012" name="PLoS Pathog.">
        <title>Diverse lifestyles and strategies of plant pathogenesis encoded in the genomes of eighteen Dothideomycetes fungi.</title>
        <authorList>
            <person name="Ohm R.A."/>
            <person name="Feau N."/>
            <person name="Henrissat B."/>
            <person name="Schoch C.L."/>
            <person name="Horwitz B.A."/>
            <person name="Barry K.W."/>
            <person name="Condon B.J."/>
            <person name="Copeland A.C."/>
            <person name="Dhillon B."/>
            <person name="Glaser F."/>
            <person name="Hesse C.N."/>
            <person name="Kosti I."/>
            <person name="LaButti K."/>
            <person name="Lindquist E.A."/>
            <person name="Lucas S."/>
            <person name="Salamov A.A."/>
            <person name="Bradshaw R.E."/>
            <person name="Ciuffetti L."/>
            <person name="Hamelin R.C."/>
            <person name="Kema G.H.J."/>
            <person name="Lawrence C."/>
            <person name="Scott J.A."/>
            <person name="Spatafora J.W."/>
            <person name="Turgeon B.G."/>
            <person name="de Wit P.J.G.M."/>
            <person name="Zhong S."/>
            <person name="Goodwin S.B."/>
            <person name="Grigoriev I.V."/>
        </authorList>
    </citation>
    <scope>NUCLEOTIDE SEQUENCE [LARGE SCALE GENOMIC DNA]</scope>
    <source>
        <strain evidence="3">NZE10 / CBS 128990</strain>
    </source>
</reference>
<proteinExistence type="predicted"/>
<organism evidence="2 3">
    <name type="scientific">Dothistroma septosporum (strain NZE10 / CBS 128990)</name>
    <name type="common">Red band needle blight fungus</name>
    <name type="synonym">Mycosphaerella pini</name>
    <dbReference type="NCBI Taxonomy" id="675120"/>
    <lineage>
        <taxon>Eukaryota</taxon>
        <taxon>Fungi</taxon>
        <taxon>Dikarya</taxon>
        <taxon>Ascomycota</taxon>
        <taxon>Pezizomycotina</taxon>
        <taxon>Dothideomycetes</taxon>
        <taxon>Dothideomycetidae</taxon>
        <taxon>Mycosphaerellales</taxon>
        <taxon>Mycosphaerellaceae</taxon>
        <taxon>Dothistroma</taxon>
    </lineage>
</organism>
<evidence type="ECO:0000313" key="2">
    <source>
        <dbReference type="EMBL" id="EME45104.1"/>
    </source>
</evidence>
<dbReference type="EMBL" id="KB446538">
    <property type="protein sequence ID" value="EME45104.1"/>
    <property type="molecule type" value="Genomic_DNA"/>
</dbReference>
<name>N1PRR6_DOTSN</name>
<keyword evidence="3" id="KW-1185">Reference proteome</keyword>
<dbReference type="AlphaFoldDB" id="N1PRR6"/>
<dbReference type="HOGENOM" id="CLU_2049648_0_0_1"/>
<feature type="compositionally biased region" description="Basic residues" evidence="1">
    <location>
        <begin position="103"/>
        <end position="112"/>
    </location>
</feature>
<sequence>MTCGGDWLRLQAKHRIMFSPRIDDGDFVVPDLENLVNFEREHPSVDRTTIRADRMARMCGQHGYYMSIAPSIEFLTQRHLGQFPKGLGVWRPKSRDETGRHSEGRKHVKRLHDKNLCHGG</sequence>
<feature type="compositionally biased region" description="Basic and acidic residues" evidence="1">
    <location>
        <begin position="93"/>
        <end position="102"/>
    </location>
</feature>
<gene>
    <name evidence="2" type="ORF">DOTSEDRAFT_70974</name>
</gene>
<protein>
    <submittedName>
        <fullName evidence="2">Uncharacterized protein</fullName>
    </submittedName>
</protein>
<dbReference type="Proteomes" id="UP000016933">
    <property type="component" value="Unassembled WGS sequence"/>
</dbReference>
<dbReference type="OrthoDB" id="10611874at2759"/>
<reference evidence="3" key="1">
    <citation type="journal article" date="2012" name="PLoS Genet.">
        <title>The genomes of the fungal plant pathogens Cladosporium fulvum and Dothistroma septosporum reveal adaptation to different hosts and lifestyles but also signatures of common ancestry.</title>
        <authorList>
            <person name="de Wit P.J.G.M."/>
            <person name="van der Burgt A."/>
            <person name="Oekmen B."/>
            <person name="Stergiopoulos I."/>
            <person name="Abd-Elsalam K.A."/>
            <person name="Aerts A.L."/>
            <person name="Bahkali A.H."/>
            <person name="Beenen H.G."/>
            <person name="Chettri P."/>
            <person name="Cox M.P."/>
            <person name="Datema E."/>
            <person name="de Vries R.P."/>
            <person name="Dhillon B."/>
            <person name="Ganley A.R."/>
            <person name="Griffiths S.A."/>
            <person name="Guo Y."/>
            <person name="Hamelin R.C."/>
            <person name="Henrissat B."/>
            <person name="Kabir M.S."/>
            <person name="Jashni M.K."/>
            <person name="Kema G."/>
            <person name="Klaubauf S."/>
            <person name="Lapidus A."/>
            <person name="Levasseur A."/>
            <person name="Lindquist E."/>
            <person name="Mehrabi R."/>
            <person name="Ohm R.A."/>
            <person name="Owen T.J."/>
            <person name="Salamov A."/>
            <person name="Schwelm A."/>
            <person name="Schijlen E."/>
            <person name="Sun H."/>
            <person name="van den Burg H.A."/>
            <person name="van Ham R.C.H.J."/>
            <person name="Zhang S."/>
            <person name="Goodwin S.B."/>
            <person name="Grigoriev I.V."/>
            <person name="Collemare J."/>
            <person name="Bradshaw R.E."/>
        </authorList>
    </citation>
    <scope>NUCLEOTIDE SEQUENCE [LARGE SCALE GENOMIC DNA]</scope>
    <source>
        <strain evidence="3">NZE10 / CBS 128990</strain>
    </source>
</reference>